<organism evidence="2 3">
    <name type="scientific">Mycena metata</name>
    <dbReference type="NCBI Taxonomy" id="1033252"/>
    <lineage>
        <taxon>Eukaryota</taxon>
        <taxon>Fungi</taxon>
        <taxon>Dikarya</taxon>
        <taxon>Basidiomycota</taxon>
        <taxon>Agaricomycotina</taxon>
        <taxon>Agaricomycetes</taxon>
        <taxon>Agaricomycetidae</taxon>
        <taxon>Agaricales</taxon>
        <taxon>Marasmiineae</taxon>
        <taxon>Mycenaceae</taxon>
        <taxon>Mycena</taxon>
    </lineage>
</organism>
<dbReference type="Proteomes" id="UP001215598">
    <property type="component" value="Unassembled WGS sequence"/>
</dbReference>
<evidence type="ECO:0000313" key="3">
    <source>
        <dbReference type="Proteomes" id="UP001215598"/>
    </source>
</evidence>
<evidence type="ECO:0000256" key="1">
    <source>
        <dbReference type="SAM" id="MobiDB-lite"/>
    </source>
</evidence>
<evidence type="ECO:0000313" key="2">
    <source>
        <dbReference type="EMBL" id="KAJ7711393.1"/>
    </source>
</evidence>
<dbReference type="EMBL" id="JARKIB010000397">
    <property type="protein sequence ID" value="KAJ7711393.1"/>
    <property type="molecule type" value="Genomic_DNA"/>
</dbReference>
<feature type="region of interest" description="Disordered" evidence="1">
    <location>
        <begin position="425"/>
        <end position="509"/>
    </location>
</feature>
<reference evidence="2" key="1">
    <citation type="submission" date="2023-03" db="EMBL/GenBank/DDBJ databases">
        <title>Massive genome expansion in bonnet fungi (Mycena s.s.) driven by repeated elements and novel gene families across ecological guilds.</title>
        <authorList>
            <consortium name="Lawrence Berkeley National Laboratory"/>
            <person name="Harder C.B."/>
            <person name="Miyauchi S."/>
            <person name="Viragh M."/>
            <person name="Kuo A."/>
            <person name="Thoen E."/>
            <person name="Andreopoulos B."/>
            <person name="Lu D."/>
            <person name="Skrede I."/>
            <person name="Drula E."/>
            <person name="Henrissat B."/>
            <person name="Morin E."/>
            <person name="Kohler A."/>
            <person name="Barry K."/>
            <person name="LaButti K."/>
            <person name="Morin E."/>
            <person name="Salamov A."/>
            <person name="Lipzen A."/>
            <person name="Mereny Z."/>
            <person name="Hegedus B."/>
            <person name="Baldrian P."/>
            <person name="Stursova M."/>
            <person name="Weitz H."/>
            <person name="Taylor A."/>
            <person name="Grigoriev I.V."/>
            <person name="Nagy L.G."/>
            <person name="Martin F."/>
            <person name="Kauserud H."/>
        </authorList>
    </citation>
    <scope>NUCLEOTIDE SEQUENCE</scope>
    <source>
        <strain evidence="2">CBHHK182m</strain>
    </source>
</reference>
<feature type="compositionally biased region" description="Pro residues" evidence="1">
    <location>
        <begin position="474"/>
        <end position="484"/>
    </location>
</feature>
<gene>
    <name evidence="2" type="ORF">B0H16DRAFT_1703494</name>
</gene>
<feature type="compositionally biased region" description="Pro residues" evidence="1">
    <location>
        <begin position="381"/>
        <end position="402"/>
    </location>
</feature>
<dbReference type="AlphaFoldDB" id="A0AAD7H3Z9"/>
<keyword evidence="3" id="KW-1185">Reference proteome</keyword>
<proteinExistence type="predicted"/>
<feature type="region of interest" description="Disordered" evidence="1">
    <location>
        <begin position="373"/>
        <end position="404"/>
    </location>
</feature>
<name>A0AAD7H3Z9_9AGAR</name>
<sequence>MSAPATNPRRYVRQYVFVLSLQHFPIPPLPRDLLQPRPPLNLNVLHLFTSQRPVWFASPRALPALAEFGWNPADLDAVCPYSGREPELLVSRRFAPPVVSDASHRIVDLDFFRWLFNLEPGPVRGVCLDRPRHYYFSPSRTLGSSPLSLPASFSLADVAHETFLSYALFMWYSVQVLGPHRYQVLVIWARRHDGSNFLFRYSENLPPMDLAACLHHEMDILVATIELFNGDPVTNAEELLNRVLRLEHYLFFLSQHGAQVAYSPQYEALLDSAIYFMQPDWDSDQRLNELQRTRARVARRSRFIHPRAPATIRLLPQNWEDPRFPTAGRLFNQDSVFFEATNMMEALDATSSVLVGVELDSFISHSLLDPREFHGASVPRSPSPPPQVPSPTPPPVIPPSPPTATVNPWLLQDFVEVPPPSPPRVYVEIPSRQRKRAPSVVSILSDEEVESTPPPPRRSSRPRTAGSHRHATPPVAPPTPPVGLPPHRDSHSPCRRWGRSSGGPEWCQGRAGRLSRLEVKISAGAGK</sequence>
<comment type="caution">
    <text evidence="2">The sequence shown here is derived from an EMBL/GenBank/DDBJ whole genome shotgun (WGS) entry which is preliminary data.</text>
</comment>
<protein>
    <submittedName>
        <fullName evidence="2">Uncharacterized protein</fullName>
    </submittedName>
</protein>
<feature type="compositionally biased region" description="Basic residues" evidence="1">
    <location>
        <begin position="458"/>
        <end position="471"/>
    </location>
</feature>
<accession>A0AAD7H3Z9</accession>